<organism evidence="2 3">
    <name type="scientific">Aldrovandia affinis</name>
    <dbReference type="NCBI Taxonomy" id="143900"/>
    <lineage>
        <taxon>Eukaryota</taxon>
        <taxon>Metazoa</taxon>
        <taxon>Chordata</taxon>
        <taxon>Craniata</taxon>
        <taxon>Vertebrata</taxon>
        <taxon>Euteleostomi</taxon>
        <taxon>Actinopterygii</taxon>
        <taxon>Neopterygii</taxon>
        <taxon>Teleostei</taxon>
        <taxon>Notacanthiformes</taxon>
        <taxon>Halosauridae</taxon>
        <taxon>Aldrovandia</taxon>
    </lineage>
</organism>
<evidence type="ECO:0000256" key="1">
    <source>
        <dbReference type="SAM" id="MobiDB-lite"/>
    </source>
</evidence>
<sequence>MELDPAVMPDGAGCLRLGEAVAGSMRMRFGGDQSEQKAPPRPRTWELGADVGRRPHGTGLSACTTVCAGPDPTSAACRCLTPAAAPVGMPPRPSREWQPVSASRCWLPRTPAGRERLTDRR</sequence>
<dbReference type="EMBL" id="JAINUG010000156">
    <property type="protein sequence ID" value="KAJ8391514.1"/>
    <property type="molecule type" value="Genomic_DNA"/>
</dbReference>
<feature type="region of interest" description="Disordered" evidence="1">
    <location>
        <begin position="30"/>
        <end position="55"/>
    </location>
</feature>
<comment type="caution">
    <text evidence="2">The sequence shown here is derived from an EMBL/GenBank/DDBJ whole genome shotgun (WGS) entry which is preliminary data.</text>
</comment>
<keyword evidence="3" id="KW-1185">Reference proteome</keyword>
<dbReference type="Proteomes" id="UP001221898">
    <property type="component" value="Unassembled WGS sequence"/>
</dbReference>
<protein>
    <submittedName>
        <fullName evidence="2">Uncharacterized protein</fullName>
    </submittedName>
</protein>
<reference evidence="2" key="1">
    <citation type="journal article" date="2023" name="Science">
        <title>Genome structures resolve the early diversification of teleost fishes.</title>
        <authorList>
            <person name="Parey E."/>
            <person name="Louis A."/>
            <person name="Montfort J."/>
            <person name="Bouchez O."/>
            <person name="Roques C."/>
            <person name="Iampietro C."/>
            <person name="Lluch J."/>
            <person name="Castinel A."/>
            <person name="Donnadieu C."/>
            <person name="Desvignes T."/>
            <person name="Floi Bucao C."/>
            <person name="Jouanno E."/>
            <person name="Wen M."/>
            <person name="Mejri S."/>
            <person name="Dirks R."/>
            <person name="Jansen H."/>
            <person name="Henkel C."/>
            <person name="Chen W.J."/>
            <person name="Zahm M."/>
            <person name="Cabau C."/>
            <person name="Klopp C."/>
            <person name="Thompson A.W."/>
            <person name="Robinson-Rechavi M."/>
            <person name="Braasch I."/>
            <person name="Lecointre G."/>
            <person name="Bobe J."/>
            <person name="Postlethwait J.H."/>
            <person name="Berthelot C."/>
            <person name="Roest Crollius H."/>
            <person name="Guiguen Y."/>
        </authorList>
    </citation>
    <scope>NUCLEOTIDE SEQUENCE</scope>
    <source>
        <strain evidence="2">NC1722</strain>
    </source>
</reference>
<evidence type="ECO:0000313" key="3">
    <source>
        <dbReference type="Proteomes" id="UP001221898"/>
    </source>
</evidence>
<dbReference type="AlphaFoldDB" id="A0AAD7WD31"/>
<proteinExistence type="predicted"/>
<accession>A0AAD7WD31</accession>
<name>A0AAD7WD31_9TELE</name>
<evidence type="ECO:0000313" key="2">
    <source>
        <dbReference type="EMBL" id="KAJ8391514.1"/>
    </source>
</evidence>
<gene>
    <name evidence="2" type="ORF">AAFF_G00088360</name>
</gene>